<protein>
    <recommendedName>
        <fullName evidence="4">[histone H3]-trimethyl-L-lysine(9) demethylase</fullName>
        <ecNumber evidence="4">1.14.11.66</ecNumber>
    </recommendedName>
</protein>
<dbReference type="PANTHER" id="PTHR10694">
    <property type="entry name" value="LYSINE-SPECIFIC DEMETHYLASE"/>
    <property type="match status" value="1"/>
</dbReference>
<comment type="function">
    <text evidence="16">Probable histone demethylase that specifically demethylates 'Lys-9' and 'Lys-36' residues of histone H3, thereby playing a central role in histone code. Demethylation of Lys residue generates formaldehyde and succinate.</text>
</comment>
<organism evidence="20 21">
    <name type="scientific">Pyrocoelia pectoralis</name>
    <dbReference type="NCBI Taxonomy" id="417401"/>
    <lineage>
        <taxon>Eukaryota</taxon>
        <taxon>Metazoa</taxon>
        <taxon>Ecdysozoa</taxon>
        <taxon>Arthropoda</taxon>
        <taxon>Hexapoda</taxon>
        <taxon>Insecta</taxon>
        <taxon>Pterygota</taxon>
        <taxon>Neoptera</taxon>
        <taxon>Endopterygota</taxon>
        <taxon>Coleoptera</taxon>
        <taxon>Polyphaga</taxon>
        <taxon>Elateriformia</taxon>
        <taxon>Elateroidea</taxon>
        <taxon>Lampyridae</taxon>
        <taxon>Lampyrinae</taxon>
        <taxon>Pyrocoelia</taxon>
    </lineage>
</organism>
<dbReference type="PANTHER" id="PTHR10694:SF129">
    <property type="entry name" value="LYSINE-SPECIFIC DEMETHYLASE 4B-RELATED"/>
    <property type="match status" value="1"/>
</dbReference>
<comment type="subcellular location">
    <subcellularLocation>
        <location evidence="2">Nucleus</location>
    </subcellularLocation>
</comment>
<evidence type="ECO:0000256" key="13">
    <source>
        <dbReference type="ARBA" id="ARBA00023163"/>
    </source>
</evidence>
<evidence type="ECO:0000256" key="15">
    <source>
        <dbReference type="ARBA" id="ARBA00049349"/>
    </source>
</evidence>
<comment type="similarity">
    <text evidence="3">Belongs to the JHDM3 histone demethylase family.</text>
</comment>
<dbReference type="InterPro" id="IPR003347">
    <property type="entry name" value="JmjC_dom"/>
</dbReference>
<feature type="domain" description="JmjN" evidence="18">
    <location>
        <begin position="12"/>
        <end position="54"/>
    </location>
</feature>
<keyword evidence="11" id="KW-0408">Iron</keyword>
<keyword evidence="21" id="KW-1185">Reference proteome</keyword>
<reference evidence="20 21" key="1">
    <citation type="journal article" date="2024" name="Insects">
        <title>An Improved Chromosome-Level Genome Assembly of the Firefly Pyrocoelia pectoralis.</title>
        <authorList>
            <person name="Fu X."/>
            <person name="Meyer-Rochow V.B."/>
            <person name="Ballantyne L."/>
            <person name="Zhu X."/>
        </authorList>
    </citation>
    <scope>NUCLEOTIDE SEQUENCE [LARGE SCALE GENOMIC DNA]</scope>
    <source>
        <strain evidence="20">XCY_ONT2</strain>
    </source>
</reference>
<feature type="region of interest" description="Disordered" evidence="17">
    <location>
        <begin position="960"/>
        <end position="1049"/>
    </location>
</feature>
<evidence type="ECO:0000259" key="18">
    <source>
        <dbReference type="PROSITE" id="PS51183"/>
    </source>
</evidence>
<comment type="cofactor">
    <cofactor evidence="1">
        <name>Fe(2+)</name>
        <dbReference type="ChEBI" id="CHEBI:29033"/>
    </cofactor>
</comment>
<evidence type="ECO:0000256" key="3">
    <source>
        <dbReference type="ARBA" id="ARBA00009711"/>
    </source>
</evidence>
<dbReference type="GO" id="GO:0048512">
    <property type="term" value="P:circadian behavior"/>
    <property type="evidence" value="ECO:0007669"/>
    <property type="project" value="UniProtKB-ARBA"/>
</dbReference>
<keyword evidence="9" id="KW-0223">Dioxygenase</keyword>
<dbReference type="SMART" id="SM00545">
    <property type="entry name" value="JmjN"/>
    <property type="match status" value="1"/>
</dbReference>
<evidence type="ECO:0000256" key="12">
    <source>
        <dbReference type="ARBA" id="ARBA00023015"/>
    </source>
</evidence>
<dbReference type="Proteomes" id="UP001329430">
    <property type="component" value="Chromosome 10"/>
</dbReference>
<dbReference type="InterPro" id="IPR002999">
    <property type="entry name" value="Tudor"/>
</dbReference>
<dbReference type="SUPFAM" id="SSF51197">
    <property type="entry name" value="Clavaminate synthase-like"/>
    <property type="match status" value="1"/>
</dbReference>
<dbReference type="SUPFAM" id="SSF63748">
    <property type="entry name" value="Tudor/PWWP/MBT"/>
    <property type="match status" value="2"/>
</dbReference>
<dbReference type="InterPro" id="IPR003349">
    <property type="entry name" value="JmjN"/>
</dbReference>
<sequence>MADPNTPRFPKIMVFRPTWDEFKDFAKYVEYMETMGAHKAGVAKVIPPPEWVPRKSGYNLEDLEVTIPAPICQVVTGKQGLYQQINIQKKSMTVQQYQDLATSDRYNTPRHFDYEDLERKYWKNITYVAPIYGADVSGSLTDPHVNEWNINRLGTILDYVNEDYGISIEGVNTAYLYFGMWKTTFPWHTEDMDLYSINYLHFGAPKTWYAIPPEHGRRLERLANGFFPSSYQTCQAFLRHKMTLISPQILKQYSIPYNKITQEQGEIMITFPYGYHAGFNHGFNCAESTNFACPRWVEYGKRASQCTCSKDMVKISMDTFVKRFQPDRYEKWLQGVDIGPHPEEPNKQVAAPHPMPQDILCNKNNTSLPLSFLEAPVKKNPFIKRARAMGYTGQFSLAEFPAELQLELMEEDMDAAQGEVPPDEQQLEVLEDIWLKAGEIDVDEASIYDSGYKVGPRRKPLLKRRKNFDANFTPSGHRRTVKKRLNKDGRLIRIKRKKMRHENKLNSLDSLYATISNTNKKVCGKIVAPLDLLKNSDENSSSSTNTDDLIKSLVEEQTQKLNISDERDSLIKSLLKQKKNDLHKHQHQHHKYKHPFHREDCRKFKKYSDPGPSRLIFEDHSFVDHESVTNVIDDIIKRATIEHEEKLQQEAEENENMKGIKTPPLSFSPGCDILEISHKRGPYGKRSPRDPNKVQVKRKSMEVKIKVEDNDMEIRTIKMENSSDGGILTIVPPSQQNVPVIKPAPHTPGFTGGPGYENAFLSFLRKGGPSCQPGSSTMDIKEEMDLDVHRNLDKVVQVKRTYKIPKKMAMPTFKTEPILQRSILKPLLTYKGPMPNRDSNSKNNLTIKALQGSDMVITPLPPKDSLEKKITIGSPGDQLIITKDKNTTAKSALISLLMDKSRRHQYPSTPVPPNPTLIPPFNFSPPTRKIDILNTRLESIMDDKDKLLCERIQKGAANIRNILKVSKPSTSTKKSKPKGEPREPKKRGRKPKGYYENLPPPNQVIEQKCESPPKMPSETISRTMPEVENLPNPPAPNETTSEPPPPVKDDAYSCIQTSDGSMTLYAAGEVGCSESPDEPIIMYKQEEPSDVMDCSEASESVALYADNPHESMTLYTGNQEEAMTQISCAETSDGDMPIYTSNQEDEVMTEIQCSQTSDGNMAIYTSNEEESTTYVQAVPITVTIPVQSPQQTNGFVVPSVIQNVQYVPNSSNVYSYQGVYQYASSESIQNNVEPQPLVTERKRPNLIWQEQAMHYTVNRCMTTEMDPERLYPMTKSAIVLDQTPKDEVKIDNTEGDLIVSNTVEIVSKSSDDFSDDSNQENIIPNSNKCQTILNRFTSLSSSDDKIFLQAKKLTLNLPKLYDSLSRKLKNDCKLREKALRQAMLSKIFVENVADCDYQLQTKNNDKLQLFPKHQAIVDLLKRLNGVRTDKEKSKPKLVINLQRLPDDFNLKCKKTERMKQMSEPRVNVTRLPIHSEDFFNKFQAKVMKSLGFETSPEYDGEDERPPSVNRNSSIIKARKFITKGNSLPVRLQEKIKRLTPLTVKVILKDIKDLSTADLKKKIVTRNPAPYLCSSDEEDPPICSYIKRKNTKGLKDVRPLTINEEVWGKHRNGRFYRGRIIRKHPTIHCSAHFPCDGTFTSDLCVENIMDIKTKGLPKIGDKIRVRWMDGLIYDARFVGTKTVYLYTVLFEDESQLELKSDVIYRVTDPIPKRIMAKLSQASDMQNREHLYGLERELPPKRPPKPKTK</sequence>
<dbReference type="PROSITE" id="PS51184">
    <property type="entry name" value="JMJC"/>
    <property type="match status" value="1"/>
</dbReference>
<evidence type="ECO:0000256" key="16">
    <source>
        <dbReference type="ARBA" id="ARBA00053408"/>
    </source>
</evidence>
<dbReference type="GO" id="GO:0005634">
    <property type="term" value="C:nucleus"/>
    <property type="evidence" value="ECO:0007669"/>
    <property type="project" value="UniProtKB-SubCell"/>
</dbReference>
<dbReference type="PROSITE" id="PS51183">
    <property type="entry name" value="JMJN"/>
    <property type="match status" value="1"/>
</dbReference>
<evidence type="ECO:0000256" key="5">
    <source>
        <dbReference type="ARBA" id="ARBA00022723"/>
    </source>
</evidence>
<evidence type="ECO:0000256" key="6">
    <source>
        <dbReference type="ARBA" id="ARBA00022737"/>
    </source>
</evidence>
<dbReference type="Pfam" id="PF18104">
    <property type="entry name" value="Tudor_2"/>
    <property type="match status" value="1"/>
</dbReference>
<dbReference type="GO" id="GO:0046872">
    <property type="term" value="F:metal ion binding"/>
    <property type="evidence" value="ECO:0007669"/>
    <property type="project" value="UniProtKB-KW"/>
</dbReference>
<dbReference type="GO" id="GO:0140681">
    <property type="term" value="F:histone H3K36me2/H3K36me3 demethylase activity"/>
    <property type="evidence" value="ECO:0007669"/>
    <property type="project" value="UniProtKB-ARBA"/>
</dbReference>
<dbReference type="FunFam" id="2.60.120.650:FF:000048">
    <property type="entry name" value="Lysine-specific demethylase 4A"/>
    <property type="match status" value="1"/>
</dbReference>
<evidence type="ECO:0000256" key="17">
    <source>
        <dbReference type="SAM" id="MobiDB-lite"/>
    </source>
</evidence>
<dbReference type="GO" id="GO:0000785">
    <property type="term" value="C:chromatin"/>
    <property type="evidence" value="ECO:0007669"/>
    <property type="project" value="TreeGrafter"/>
</dbReference>
<dbReference type="EMBL" id="JAVRBK010000010">
    <property type="protein sequence ID" value="KAK5638432.1"/>
    <property type="molecule type" value="Genomic_DNA"/>
</dbReference>
<evidence type="ECO:0000256" key="10">
    <source>
        <dbReference type="ARBA" id="ARBA00023002"/>
    </source>
</evidence>
<keyword evidence="5" id="KW-0479">Metal-binding</keyword>
<feature type="compositionally biased region" description="Pro residues" evidence="17">
    <location>
        <begin position="909"/>
        <end position="918"/>
    </location>
</feature>
<keyword evidence="10" id="KW-0560">Oxidoreductase</keyword>
<dbReference type="Pfam" id="PF02375">
    <property type="entry name" value="JmjN"/>
    <property type="match status" value="1"/>
</dbReference>
<dbReference type="SMART" id="SM00558">
    <property type="entry name" value="JmjC"/>
    <property type="match status" value="1"/>
</dbReference>
<feature type="region of interest" description="Disordered" evidence="17">
    <location>
        <begin position="904"/>
        <end position="923"/>
    </location>
</feature>
<dbReference type="EC" id="1.14.11.66" evidence="4"/>
<evidence type="ECO:0000256" key="9">
    <source>
        <dbReference type="ARBA" id="ARBA00022964"/>
    </source>
</evidence>
<evidence type="ECO:0000256" key="1">
    <source>
        <dbReference type="ARBA" id="ARBA00001954"/>
    </source>
</evidence>
<evidence type="ECO:0000259" key="19">
    <source>
        <dbReference type="PROSITE" id="PS51184"/>
    </source>
</evidence>
<dbReference type="Gene3D" id="2.30.30.140">
    <property type="match status" value="1"/>
</dbReference>
<dbReference type="GO" id="GO:0140684">
    <property type="term" value="F:histone H3K9me2/H3K9me3 demethylase activity"/>
    <property type="evidence" value="ECO:0007669"/>
    <property type="project" value="UniProtKB-EC"/>
</dbReference>
<keyword evidence="6" id="KW-0677">Repeat</keyword>
<name>A0AAN7ZCC4_9COLE</name>
<keyword evidence="8" id="KW-0156">Chromatin regulator</keyword>
<evidence type="ECO:0000313" key="20">
    <source>
        <dbReference type="EMBL" id="KAK5638432.1"/>
    </source>
</evidence>
<feature type="domain" description="JmjC" evidence="19">
    <location>
        <begin position="142"/>
        <end position="308"/>
    </location>
</feature>
<evidence type="ECO:0000256" key="7">
    <source>
        <dbReference type="ARBA" id="ARBA00022833"/>
    </source>
</evidence>
<keyword evidence="14" id="KW-0539">Nucleus</keyword>
<dbReference type="CDD" id="cd20392">
    <property type="entry name" value="Tudor_JMJD2_rpt2"/>
    <property type="match status" value="1"/>
</dbReference>
<evidence type="ECO:0000256" key="2">
    <source>
        <dbReference type="ARBA" id="ARBA00004123"/>
    </source>
</evidence>
<proteinExistence type="inferred from homology"/>
<dbReference type="InterPro" id="IPR040477">
    <property type="entry name" value="KDM4-like_Tudor"/>
</dbReference>
<evidence type="ECO:0000256" key="8">
    <source>
        <dbReference type="ARBA" id="ARBA00022853"/>
    </source>
</evidence>
<evidence type="ECO:0000313" key="21">
    <source>
        <dbReference type="Proteomes" id="UP001329430"/>
    </source>
</evidence>
<dbReference type="Pfam" id="PF02373">
    <property type="entry name" value="JmjC"/>
    <property type="match status" value="1"/>
</dbReference>
<dbReference type="Gene3D" id="3.10.330.70">
    <property type="match status" value="1"/>
</dbReference>
<evidence type="ECO:0000256" key="4">
    <source>
        <dbReference type="ARBA" id="ARBA00012900"/>
    </source>
</evidence>
<dbReference type="GO" id="GO:0010468">
    <property type="term" value="P:regulation of gene expression"/>
    <property type="evidence" value="ECO:0007669"/>
    <property type="project" value="TreeGrafter"/>
</dbReference>
<keyword evidence="12" id="KW-0805">Transcription regulation</keyword>
<dbReference type="Gene3D" id="2.60.120.650">
    <property type="entry name" value="Cupin"/>
    <property type="match status" value="1"/>
</dbReference>
<accession>A0AAN7ZCC4</accession>
<keyword evidence="7" id="KW-0862">Zinc</keyword>
<evidence type="ECO:0000256" key="11">
    <source>
        <dbReference type="ARBA" id="ARBA00023004"/>
    </source>
</evidence>
<feature type="compositionally biased region" description="Pro residues" evidence="17">
    <location>
        <begin position="1031"/>
        <end position="1046"/>
    </location>
</feature>
<feature type="region of interest" description="Disordered" evidence="17">
    <location>
        <begin position="648"/>
        <end position="698"/>
    </location>
</feature>
<comment type="catalytic activity">
    <reaction evidence="15">
        <text>N(6),N(6),N(6)-trimethyl-L-lysyl(9)-[histone H3] + 2 2-oxoglutarate + 2 O2 = N(6)-methyl-L-lysyl(9)-[histone H3] + 2 formaldehyde + 2 succinate + 2 CO2</text>
        <dbReference type="Rhea" id="RHEA:60200"/>
        <dbReference type="Rhea" id="RHEA-COMP:15538"/>
        <dbReference type="Rhea" id="RHEA-COMP:15542"/>
        <dbReference type="ChEBI" id="CHEBI:15379"/>
        <dbReference type="ChEBI" id="CHEBI:16526"/>
        <dbReference type="ChEBI" id="CHEBI:16810"/>
        <dbReference type="ChEBI" id="CHEBI:16842"/>
        <dbReference type="ChEBI" id="CHEBI:30031"/>
        <dbReference type="ChEBI" id="CHEBI:61929"/>
        <dbReference type="ChEBI" id="CHEBI:61961"/>
        <dbReference type="EC" id="1.14.11.66"/>
    </reaction>
</comment>
<evidence type="ECO:0000256" key="14">
    <source>
        <dbReference type="ARBA" id="ARBA00023242"/>
    </source>
</evidence>
<gene>
    <name evidence="20" type="ORF">RI129_012727</name>
</gene>
<dbReference type="SMART" id="SM00333">
    <property type="entry name" value="TUDOR"/>
    <property type="match status" value="1"/>
</dbReference>
<comment type="caution">
    <text evidence="20">The sequence shown here is derived from an EMBL/GenBank/DDBJ whole genome shotgun (WGS) entry which is preliminary data.</text>
</comment>
<keyword evidence="13" id="KW-0804">Transcription</keyword>